<proteinExistence type="predicted"/>
<feature type="compositionally biased region" description="Basic and acidic residues" evidence="1">
    <location>
        <begin position="86"/>
        <end position="97"/>
    </location>
</feature>
<reference evidence="2 3" key="1">
    <citation type="journal article" date="2011" name="Genome Biol.">
        <title>Comparative genome sequence analysis underscores mycoparasitism as the ancestral life style of Trichoderma.</title>
        <authorList>
            <person name="Kubicek C.P."/>
            <person name="Herrera-Estrella A."/>
            <person name="Seidl-Seiboth V."/>
            <person name="Martinez D.A."/>
            <person name="Druzhinina I.S."/>
            <person name="Thon M."/>
            <person name="Zeilinger S."/>
            <person name="Casas-Flores S."/>
            <person name="Horwitz B.A."/>
            <person name="Mukherjee P.K."/>
            <person name="Mukherjee M."/>
            <person name="Kredics L."/>
            <person name="Alcaraz L.D."/>
            <person name="Aerts A."/>
            <person name="Antal Z."/>
            <person name="Atanasova L."/>
            <person name="Cervantes-Badillo M.G."/>
            <person name="Challacombe J."/>
            <person name="Chertkov O."/>
            <person name="McCluskey K."/>
            <person name="Coulpier F."/>
            <person name="Deshpande N."/>
            <person name="von Doehren H."/>
            <person name="Ebbole D.J."/>
            <person name="Esquivel-Naranjo E.U."/>
            <person name="Fekete E."/>
            <person name="Flipphi M."/>
            <person name="Glaser F."/>
            <person name="Gomez-Rodriguez E.Y."/>
            <person name="Gruber S."/>
            <person name="Han C."/>
            <person name="Henrissat B."/>
            <person name="Hermosa R."/>
            <person name="Hernandez-Onate M."/>
            <person name="Karaffa L."/>
            <person name="Kosti I."/>
            <person name="Le Crom S."/>
            <person name="Lindquist E."/>
            <person name="Lucas S."/>
            <person name="Luebeck M."/>
            <person name="Luebeck P.S."/>
            <person name="Margeot A."/>
            <person name="Metz B."/>
            <person name="Misra M."/>
            <person name="Nevalainen H."/>
            <person name="Omann M."/>
            <person name="Packer N."/>
            <person name="Perrone G."/>
            <person name="Uresti-Rivera E.E."/>
            <person name="Salamov A."/>
            <person name="Schmoll M."/>
            <person name="Seiboth B."/>
            <person name="Shapiro H."/>
            <person name="Sukno S."/>
            <person name="Tamayo-Ramos J.A."/>
            <person name="Tisch D."/>
            <person name="Wiest A."/>
            <person name="Wilkinson H.H."/>
            <person name="Zhang M."/>
            <person name="Coutinho P.M."/>
            <person name="Kenerley C.M."/>
            <person name="Monte E."/>
            <person name="Baker S.E."/>
            <person name="Grigoriev I.V."/>
        </authorList>
    </citation>
    <scope>NUCLEOTIDE SEQUENCE [LARGE SCALE GENOMIC DNA]</scope>
    <source>
        <strain evidence="3">ATCC 20476 / IMI 206040</strain>
    </source>
</reference>
<dbReference type="HOGENOM" id="CLU_1046061_0_0_1"/>
<feature type="region of interest" description="Disordered" evidence="1">
    <location>
        <begin position="80"/>
        <end position="109"/>
    </location>
</feature>
<dbReference type="AlphaFoldDB" id="G9NXU4"/>
<protein>
    <submittedName>
        <fullName evidence="2">Uncharacterized protein</fullName>
    </submittedName>
</protein>
<evidence type="ECO:0000313" key="2">
    <source>
        <dbReference type="EMBL" id="EHK44273.1"/>
    </source>
</evidence>
<dbReference type="EMBL" id="ABDG02000025">
    <property type="protein sequence ID" value="EHK44273.1"/>
    <property type="molecule type" value="Genomic_DNA"/>
</dbReference>
<accession>G9NXU4</accession>
<evidence type="ECO:0000256" key="1">
    <source>
        <dbReference type="SAM" id="MobiDB-lite"/>
    </source>
</evidence>
<gene>
    <name evidence="2" type="ORF">TRIATDRAFT_275555</name>
</gene>
<dbReference type="OrthoDB" id="10542863at2759"/>
<organism evidence="2 3">
    <name type="scientific">Hypocrea atroviridis (strain ATCC 20476 / IMI 206040)</name>
    <name type="common">Trichoderma atroviride</name>
    <dbReference type="NCBI Taxonomy" id="452589"/>
    <lineage>
        <taxon>Eukaryota</taxon>
        <taxon>Fungi</taxon>
        <taxon>Dikarya</taxon>
        <taxon>Ascomycota</taxon>
        <taxon>Pezizomycotina</taxon>
        <taxon>Sordariomycetes</taxon>
        <taxon>Hypocreomycetidae</taxon>
        <taxon>Hypocreales</taxon>
        <taxon>Hypocreaceae</taxon>
        <taxon>Trichoderma</taxon>
    </lineage>
</organism>
<feature type="region of interest" description="Disordered" evidence="1">
    <location>
        <begin position="1"/>
        <end position="24"/>
    </location>
</feature>
<comment type="caution">
    <text evidence="2">The sequence shown here is derived from an EMBL/GenBank/DDBJ whole genome shotgun (WGS) entry which is preliminary data.</text>
</comment>
<keyword evidence="3" id="KW-1185">Reference proteome</keyword>
<evidence type="ECO:0000313" key="3">
    <source>
        <dbReference type="Proteomes" id="UP000005426"/>
    </source>
</evidence>
<feature type="compositionally biased region" description="Basic and acidic residues" evidence="1">
    <location>
        <begin position="10"/>
        <end position="24"/>
    </location>
</feature>
<name>G9NXU4_HYPAI</name>
<dbReference type="Proteomes" id="UP000005426">
    <property type="component" value="Unassembled WGS sequence"/>
</dbReference>
<sequence length="266" mass="28527">MKSTASRLDPNWRPEEHIVHGPEGRFSDVVPDASQIMAGTGLQGDETTAGSWVRIVDGSVPRVVAARLEEHMRELVRVGQSWGRGGPREQPKGDLMGKRGSSWGGGAARVKGTKRELSAACDAPAAPWRPWTPGAVYRGGGPEAIRIKLFSKGPRRRALTAARPLDQSYGSLAPCGFFARRAAQQQPSRLSLIQTQGMNSHIACPPACLGQKRGGVFLVAPTGMLHGVVLIRLLACLVRIDAAFRSQTIMWVVPDLPGLGASKSEQ</sequence>